<keyword evidence="9" id="KW-1185">Reference proteome</keyword>
<feature type="region of interest" description="Disordered" evidence="5">
    <location>
        <begin position="1"/>
        <end position="51"/>
    </location>
</feature>
<feature type="transmembrane region" description="Helical" evidence="6">
    <location>
        <begin position="1253"/>
        <end position="1274"/>
    </location>
</feature>
<dbReference type="SMART" id="SM00568">
    <property type="entry name" value="GRAM"/>
    <property type="match status" value="1"/>
</dbReference>
<accession>B3MNX0</accession>
<feature type="compositionally biased region" description="Low complexity" evidence="5">
    <location>
        <begin position="1173"/>
        <end position="1196"/>
    </location>
</feature>
<dbReference type="Pfam" id="PF16016">
    <property type="entry name" value="VASt"/>
    <property type="match status" value="1"/>
</dbReference>
<feature type="compositionally biased region" description="Basic and acidic residues" evidence="5">
    <location>
        <begin position="748"/>
        <end position="757"/>
    </location>
</feature>
<gene>
    <name evidence="8" type="primary">Dana\GF15685</name>
    <name evidence="8" type="synonym">dana_GLEANR_16449</name>
    <name evidence="8" type="ORF">GF15685</name>
</gene>
<feature type="compositionally biased region" description="Low complexity" evidence="5">
    <location>
        <begin position="738"/>
        <end position="747"/>
    </location>
</feature>
<feature type="compositionally biased region" description="Basic residues" evidence="5">
    <location>
        <begin position="1074"/>
        <end position="1102"/>
    </location>
</feature>
<feature type="region of interest" description="Disordered" evidence="5">
    <location>
        <begin position="1071"/>
        <end position="1240"/>
    </location>
</feature>
<sequence length="1351" mass="146379">MHFVTQQRAQSQHQHQPQKSNPSSSSSLASTSSISSCSGSGSGSGSGAGSSRFVALRKSASQGALPKSLATAQSLFLRPSAQSKHKRTASLNAAPMIKDIDITDPTTSSVILTAATPDSPSGSKTPANANMIPETTQPDQLQSQSQLQSQPQSLSQTQTQSQLQDNPLLDTPQNPQQQTQPEEKEEKQADAKSDESSAGDRRDSITEEITITTTTTTSTLSTKLLTIQEAAGTLEQSSLSKSSSSKQIASTTAGGSPPSSARLSPKQRHDSSGSSPSLGQTATSTSPCATSSPLNASSQGATPSINIVSSDSNRDQQPLQSQSVDSNGFSGAPSGGGCLTDSPSSRKSSTSSKGKASQPKLSTSSSGRDEQDISQHRLSDLTPHELSLLRVDREQQVTSSSSTSNEKPAKPSRLSERAKKKSWYNVIYPNYKSRAEDFKKLFKDVPNDERLIVDYSCALQRDILVQGRLYVSQNYVCFHANIFSWETFLSIKWKDVTAITKEKTALVIPNAISIASGKDKYFFATFTSRDKSFLMLFRVWQNTLMNKQFSPQEIWKYVHSSYGEELGLTTDDEDYIDPTLDNGNETDFDFQTAIDDDSQSQRQSQQSNQSTQSNPQLPHSGNSSASSGGGASRASAPRKSKTKYFFNSSKSSANASASGSDNNKTRESSRKLNKKMKQNAKELTLSSVKPAEQSVSVTMTQVPPASSSSTAGSATNTSTSSTIANHSGSGTLTGSGSGSAPAAPAGGSDKKSAEKKISTVSSSGAAATAGTASVSHVAGTSGCPATESKLETKRKLSKNHKNAEEAVPTDVSDSSDSEANNVPFVPTTECTSTHEGRQIVHTILPINVDTLFNMLFSKSKFLTDFHASRKSTDLIMGEWSRNEEGLNVRTVNVTVQLAASVGPKSSKVTEYQTMRECSKPGELYSIDVNSVNAGIPYADSFSVLIHFCLARTVDDHTMLSVHTQIKYKKSIWGVVKGFIEKNTWAGLEDFFGSQLHALQSETCIPPAKGKGRRPRRGMNIPPSGTSTASDTATATTTTTTAVATTTSTDNDSIHEASHHLSPVTGNLLLQSHQQHQHQHLHMHHHHHHHHGSQQHHHHHHQHGHQDPSRPSQHHQQLSNHHHHHHQHPHWHHRKTVFQSSRGTATQIRPLEEAGGTAQPGIAGLPGDTLDTQPLVPGAAVGAAPGHPLLLEGGKLHQQSHLHHQQQPHQHHHLQQHHHHHKQQQQLHPGGDDDGQPLAMGQGQGHRLGFRNRGLSLLVILLLCLMLALNVILLLKLWKLEERIDVDLSRRARLPSLAALKELPNTNQEWLELLRDQEIAHEAELDKWQQVLQTAIELLKKTERTLAEMIVR</sequence>
<feature type="compositionally biased region" description="Low complexity" evidence="5">
    <location>
        <begin position="705"/>
        <end position="730"/>
    </location>
</feature>
<feature type="compositionally biased region" description="Low complexity" evidence="5">
    <location>
        <begin position="1025"/>
        <end position="1036"/>
    </location>
</feature>
<feature type="compositionally biased region" description="Low complexity" evidence="5">
    <location>
        <begin position="342"/>
        <end position="357"/>
    </location>
</feature>
<feature type="region of interest" description="Disordered" evidence="5">
    <location>
        <begin position="595"/>
        <end position="832"/>
    </location>
</feature>
<dbReference type="PANTHER" id="PTHR23319:SF4">
    <property type="entry name" value="GRAM DOMAIN CONTAINING 1B, ISOFORM E"/>
    <property type="match status" value="1"/>
</dbReference>
<dbReference type="Proteomes" id="UP000007801">
    <property type="component" value="Unassembled WGS sequence"/>
</dbReference>
<keyword evidence="2 6" id="KW-0812">Transmembrane</keyword>
<feature type="compositionally biased region" description="Polar residues" evidence="5">
    <location>
        <begin position="1136"/>
        <end position="1146"/>
    </location>
</feature>
<feature type="compositionally biased region" description="Low complexity" evidence="5">
    <location>
        <begin position="135"/>
        <end position="180"/>
    </location>
</feature>
<feature type="compositionally biased region" description="Polar residues" evidence="5">
    <location>
        <begin position="811"/>
        <end position="820"/>
    </location>
</feature>
<keyword evidence="4 6" id="KW-0472">Membrane</keyword>
<dbReference type="eggNOG" id="KOG1032">
    <property type="taxonomic scope" value="Eukaryota"/>
</dbReference>
<name>B3MNX0_DROAN</name>
<reference evidence="8 9" key="1">
    <citation type="journal article" date="2007" name="Nature">
        <title>Evolution of genes and genomes on the Drosophila phylogeny.</title>
        <authorList>
            <consortium name="Drosophila 12 Genomes Consortium"/>
            <person name="Clark A.G."/>
            <person name="Eisen M.B."/>
            <person name="Smith D.R."/>
            <person name="Bergman C.M."/>
            <person name="Oliver B."/>
            <person name="Markow T.A."/>
            <person name="Kaufman T.C."/>
            <person name="Kellis M."/>
            <person name="Gelbart W."/>
            <person name="Iyer V.N."/>
            <person name="Pollard D.A."/>
            <person name="Sackton T.B."/>
            <person name="Larracuente A.M."/>
            <person name="Singh N.D."/>
            <person name="Abad J.P."/>
            <person name="Abt D.N."/>
            <person name="Adryan B."/>
            <person name="Aguade M."/>
            <person name="Akashi H."/>
            <person name="Anderson W.W."/>
            <person name="Aquadro C.F."/>
            <person name="Ardell D.H."/>
            <person name="Arguello R."/>
            <person name="Artieri C.G."/>
            <person name="Barbash D.A."/>
            <person name="Barker D."/>
            <person name="Barsanti P."/>
            <person name="Batterham P."/>
            <person name="Batzoglou S."/>
            <person name="Begun D."/>
            <person name="Bhutkar A."/>
            <person name="Blanco E."/>
            <person name="Bosak S.A."/>
            <person name="Bradley R.K."/>
            <person name="Brand A.D."/>
            <person name="Brent M.R."/>
            <person name="Brooks A.N."/>
            <person name="Brown R.H."/>
            <person name="Butlin R.K."/>
            <person name="Caggese C."/>
            <person name="Calvi B.R."/>
            <person name="Bernardo de Carvalho A."/>
            <person name="Caspi A."/>
            <person name="Castrezana S."/>
            <person name="Celniker S.E."/>
            <person name="Chang J.L."/>
            <person name="Chapple C."/>
            <person name="Chatterji S."/>
            <person name="Chinwalla A."/>
            <person name="Civetta A."/>
            <person name="Clifton S.W."/>
            <person name="Comeron J.M."/>
            <person name="Costello J.C."/>
            <person name="Coyne J.A."/>
            <person name="Daub J."/>
            <person name="David R.G."/>
            <person name="Delcher A.L."/>
            <person name="Delehaunty K."/>
            <person name="Do C.B."/>
            <person name="Ebling H."/>
            <person name="Edwards K."/>
            <person name="Eickbush T."/>
            <person name="Evans J.D."/>
            <person name="Filipski A."/>
            <person name="Findeiss S."/>
            <person name="Freyhult E."/>
            <person name="Fulton L."/>
            <person name="Fulton R."/>
            <person name="Garcia A.C."/>
            <person name="Gardiner A."/>
            <person name="Garfield D.A."/>
            <person name="Garvin B.E."/>
            <person name="Gibson G."/>
            <person name="Gilbert D."/>
            <person name="Gnerre S."/>
            <person name="Godfrey J."/>
            <person name="Good R."/>
            <person name="Gotea V."/>
            <person name="Gravely B."/>
            <person name="Greenberg A.J."/>
            <person name="Griffiths-Jones S."/>
            <person name="Gross S."/>
            <person name="Guigo R."/>
            <person name="Gustafson E.A."/>
            <person name="Haerty W."/>
            <person name="Hahn M.W."/>
            <person name="Halligan D.L."/>
            <person name="Halpern A.L."/>
            <person name="Halter G.M."/>
            <person name="Han M.V."/>
            <person name="Heger A."/>
            <person name="Hillier L."/>
            <person name="Hinrichs A.S."/>
            <person name="Holmes I."/>
            <person name="Hoskins R.A."/>
            <person name="Hubisz M.J."/>
            <person name="Hultmark D."/>
            <person name="Huntley M.A."/>
            <person name="Jaffe D.B."/>
            <person name="Jagadeeshan S."/>
            <person name="Jeck W.R."/>
            <person name="Johnson J."/>
            <person name="Jones C.D."/>
            <person name="Jordan W.C."/>
            <person name="Karpen G.H."/>
            <person name="Kataoka E."/>
            <person name="Keightley P.D."/>
            <person name="Kheradpour P."/>
            <person name="Kirkness E.F."/>
            <person name="Koerich L.B."/>
            <person name="Kristiansen K."/>
            <person name="Kudrna D."/>
            <person name="Kulathinal R.J."/>
            <person name="Kumar S."/>
            <person name="Kwok R."/>
            <person name="Lander E."/>
            <person name="Langley C.H."/>
            <person name="Lapoint R."/>
            <person name="Lazzaro B.P."/>
            <person name="Lee S.J."/>
            <person name="Levesque L."/>
            <person name="Li R."/>
            <person name="Lin C.F."/>
            <person name="Lin M.F."/>
            <person name="Lindblad-Toh K."/>
            <person name="Llopart A."/>
            <person name="Long M."/>
            <person name="Low L."/>
            <person name="Lozovsky E."/>
            <person name="Lu J."/>
            <person name="Luo M."/>
            <person name="Machado C.A."/>
            <person name="Makalowski W."/>
            <person name="Marzo M."/>
            <person name="Matsuda M."/>
            <person name="Matzkin L."/>
            <person name="McAllister B."/>
            <person name="McBride C.S."/>
            <person name="McKernan B."/>
            <person name="McKernan K."/>
            <person name="Mendez-Lago M."/>
            <person name="Minx P."/>
            <person name="Mollenhauer M.U."/>
            <person name="Montooth K."/>
            <person name="Mount S.M."/>
            <person name="Mu X."/>
            <person name="Myers E."/>
            <person name="Negre B."/>
            <person name="Newfeld S."/>
            <person name="Nielsen R."/>
            <person name="Noor M.A."/>
            <person name="O'Grady P."/>
            <person name="Pachter L."/>
            <person name="Papaceit M."/>
            <person name="Parisi M.J."/>
            <person name="Parisi M."/>
            <person name="Parts L."/>
            <person name="Pedersen J.S."/>
            <person name="Pesole G."/>
            <person name="Phillippy A.M."/>
            <person name="Ponting C.P."/>
            <person name="Pop M."/>
            <person name="Porcelli D."/>
            <person name="Powell J.R."/>
            <person name="Prohaska S."/>
            <person name="Pruitt K."/>
            <person name="Puig M."/>
            <person name="Quesneville H."/>
            <person name="Ram K.R."/>
            <person name="Rand D."/>
            <person name="Rasmussen M.D."/>
            <person name="Reed L.K."/>
            <person name="Reenan R."/>
            <person name="Reily A."/>
            <person name="Remington K.A."/>
            <person name="Rieger T.T."/>
            <person name="Ritchie M.G."/>
            <person name="Robin C."/>
            <person name="Rogers Y.H."/>
            <person name="Rohde C."/>
            <person name="Rozas J."/>
            <person name="Rubenfield M.J."/>
            <person name="Ruiz A."/>
            <person name="Russo S."/>
            <person name="Salzberg S.L."/>
            <person name="Sanchez-Gracia A."/>
            <person name="Saranga D.J."/>
            <person name="Sato H."/>
            <person name="Schaeffer S.W."/>
            <person name="Schatz M.C."/>
            <person name="Schlenke T."/>
            <person name="Schwartz R."/>
            <person name="Segarra C."/>
            <person name="Singh R.S."/>
            <person name="Sirot L."/>
            <person name="Sirota M."/>
            <person name="Sisneros N.B."/>
            <person name="Smith C.D."/>
            <person name="Smith T.F."/>
            <person name="Spieth J."/>
            <person name="Stage D.E."/>
            <person name="Stark A."/>
            <person name="Stephan W."/>
            <person name="Strausberg R.L."/>
            <person name="Strempel S."/>
            <person name="Sturgill D."/>
            <person name="Sutton G."/>
            <person name="Sutton G.G."/>
            <person name="Tao W."/>
            <person name="Teichmann S."/>
            <person name="Tobari Y.N."/>
            <person name="Tomimura Y."/>
            <person name="Tsolas J.M."/>
            <person name="Valente V.L."/>
            <person name="Venter E."/>
            <person name="Venter J.C."/>
            <person name="Vicario S."/>
            <person name="Vieira F.G."/>
            <person name="Vilella A.J."/>
            <person name="Villasante A."/>
            <person name="Walenz B."/>
            <person name="Wang J."/>
            <person name="Wasserman M."/>
            <person name="Watts T."/>
            <person name="Wilson D."/>
            <person name="Wilson R.K."/>
            <person name="Wing R.A."/>
            <person name="Wolfner M.F."/>
            <person name="Wong A."/>
            <person name="Wong G.K."/>
            <person name="Wu C.I."/>
            <person name="Wu G."/>
            <person name="Yamamoto D."/>
            <person name="Yang H.P."/>
            <person name="Yang S.P."/>
            <person name="Yorke J.A."/>
            <person name="Yoshida K."/>
            <person name="Zdobnov E."/>
            <person name="Zhang P."/>
            <person name="Zhang Y."/>
            <person name="Zimin A.V."/>
            <person name="Baldwin J."/>
            <person name="Abdouelleil A."/>
            <person name="Abdulkadir J."/>
            <person name="Abebe A."/>
            <person name="Abera B."/>
            <person name="Abreu J."/>
            <person name="Acer S.C."/>
            <person name="Aftuck L."/>
            <person name="Alexander A."/>
            <person name="An P."/>
            <person name="Anderson E."/>
            <person name="Anderson S."/>
            <person name="Arachi H."/>
            <person name="Azer M."/>
            <person name="Bachantsang P."/>
            <person name="Barry A."/>
            <person name="Bayul T."/>
            <person name="Berlin A."/>
            <person name="Bessette D."/>
            <person name="Bloom T."/>
            <person name="Blye J."/>
            <person name="Boguslavskiy L."/>
            <person name="Bonnet C."/>
            <person name="Boukhgalter B."/>
            <person name="Bourzgui I."/>
            <person name="Brown A."/>
            <person name="Cahill P."/>
            <person name="Channer S."/>
            <person name="Cheshatsang Y."/>
            <person name="Chuda L."/>
            <person name="Citroen M."/>
            <person name="Collymore A."/>
            <person name="Cooke P."/>
            <person name="Costello M."/>
            <person name="D'Aco K."/>
            <person name="Daza R."/>
            <person name="De Haan G."/>
            <person name="DeGray S."/>
            <person name="DeMaso C."/>
            <person name="Dhargay N."/>
            <person name="Dooley K."/>
            <person name="Dooley E."/>
            <person name="Doricent M."/>
            <person name="Dorje P."/>
            <person name="Dorjee K."/>
            <person name="Dupes A."/>
            <person name="Elong R."/>
            <person name="Falk J."/>
            <person name="Farina A."/>
            <person name="Faro S."/>
            <person name="Ferguson D."/>
            <person name="Fisher S."/>
            <person name="Foley C.D."/>
            <person name="Franke A."/>
            <person name="Friedrich D."/>
            <person name="Gadbois L."/>
            <person name="Gearin G."/>
            <person name="Gearin C.R."/>
            <person name="Giannoukos G."/>
            <person name="Goode T."/>
            <person name="Graham J."/>
            <person name="Grandbois E."/>
            <person name="Grewal S."/>
            <person name="Gyaltsen K."/>
            <person name="Hafez N."/>
            <person name="Hagos B."/>
            <person name="Hall J."/>
            <person name="Henson C."/>
            <person name="Hollinger A."/>
            <person name="Honan T."/>
            <person name="Huard M.D."/>
            <person name="Hughes L."/>
            <person name="Hurhula B."/>
            <person name="Husby M.E."/>
            <person name="Kamat A."/>
            <person name="Kanga B."/>
            <person name="Kashin S."/>
            <person name="Khazanovich D."/>
            <person name="Kisner P."/>
            <person name="Lance K."/>
            <person name="Lara M."/>
            <person name="Lee W."/>
            <person name="Lennon N."/>
            <person name="Letendre F."/>
            <person name="LeVine R."/>
            <person name="Lipovsky A."/>
            <person name="Liu X."/>
            <person name="Liu J."/>
            <person name="Liu S."/>
            <person name="Lokyitsang T."/>
            <person name="Lokyitsang Y."/>
            <person name="Lubonja R."/>
            <person name="Lui A."/>
            <person name="MacDonald P."/>
            <person name="Magnisalis V."/>
            <person name="Maru K."/>
            <person name="Matthews C."/>
            <person name="McCusker W."/>
            <person name="McDonough S."/>
            <person name="Mehta T."/>
            <person name="Meldrim J."/>
            <person name="Meneus L."/>
            <person name="Mihai O."/>
            <person name="Mihalev A."/>
            <person name="Mihova T."/>
            <person name="Mittelman R."/>
            <person name="Mlenga V."/>
            <person name="Montmayeur A."/>
            <person name="Mulrain L."/>
            <person name="Navidi A."/>
            <person name="Naylor J."/>
            <person name="Negash T."/>
            <person name="Nguyen T."/>
            <person name="Nguyen N."/>
            <person name="Nicol R."/>
            <person name="Norbu C."/>
            <person name="Norbu N."/>
            <person name="Novod N."/>
            <person name="O'Neill B."/>
            <person name="Osman S."/>
            <person name="Markiewicz E."/>
            <person name="Oyono O.L."/>
            <person name="Patti C."/>
            <person name="Phunkhang P."/>
            <person name="Pierre F."/>
            <person name="Priest M."/>
            <person name="Raghuraman S."/>
            <person name="Rege F."/>
            <person name="Reyes R."/>
            <person name="Rise C."/>
            <person name="Rogov P."/>
            <person name="Ross K."/>
            <person name="Ryan E."/>
            <person name="Settipalli S."/>
            <person name="Shea T."/>
            <person name="Sherpa N."/>
            <person name="Shi L."/>
            <person name="Shih D."/>
            <person name="Sparrow T."/>
            <person name="Spaulding J."/>
            <person name="Stalker J."/>
            <person name="Stange-Thomann N."/>
            <person name="Stavropoulos S."/>
            <person name="Stone C."/>
            <person name="Strader C."/>
            <person name="Tesfaye S."/>
            <person name="Thomson T."/>
            <person name="Thoulutsang Y."/>
            <person name="Thoulutsang D."/>
            <person name="Topham K."/>
            <person name="Topping I."/>
            <person name="Tsamla T."/>
            <person name="Vassiliev H."/>
            <person name="Vo A."/>
            <person name="Wangchuk T."/>
            <person name="Wangdi T."/>
            <person name="Weiand M."/>
            <person name="Wilkinson J."/>
            <person name="Wilson A."/>
            <person name="Yadav S."/>
            <person name="Young G."/>
            <person name="Yu Q."/>
            <person name="Zembek L."/>
            <person name="Zhong D."/>
            <person name="Zimmer A."/>
            <person name="Zwirko Z."/>
            <person name="Jaffe D.B."/>
            <person name="Alvarez P."/>
            <person name="Brockman W."/>
            <person name="Butler J."/>
            <person name="Chin C."/>
            <person name="Gnerre S."/>
            <person name="Grabherr M."/>
            <person name="Kleber M."/>
            <person name="Mauceli E."/>
            <person name="MacCallum I."/>
        </authorList>
    </citation>
    <scope>NUCLEOTIDE SEQUENCE [LARGE SCALE GENOMIC DNA]</scope>
    <source>
        <strain evidence="9">Tucson 14024-0371.13</strain>
    </source>
</reference>
<feature type="region of interest" description="Disordered" evidence="5">
    <location>
        <begin position="1004"/>
        <end position="1036"/>
    </location>
</feature>
<feature type="compositionally biased region" description="Polar residues" evidence="5">
    <location>
        <begin position="104"/>
        <end position="128"/>
    </location>
</feature>
<dbReference type="InterPro" id="IPR031968">
    <property type="entry name" value="VASt"/>
</dbReference>
<dbReference type="GO" id="GO:0005886">
    <property type="term" value="C:plasma membrane"/>
    <property type="evidence" value="ECO:0007669"/>
    <property type="project" value="TreeGrafter"/>
</dbReference>
<dbReference type="GO" id="GO:0140268">
    <property type="term" value="C:endoplasmic reticulum-plasma membrane contact site"/>
    <property type="evidence" value="ECO:0007669"/>
    <property type="project" value="TreeGrafter"/>
</dbReference>
<evidence type="ECO:0000313" key="9">
    <source>
        <dbReference type="Proteomes" id="UP000007801"/>
    </source>
</evidence>
<feature type="compositionally biased region" description="Polar residues" evidence="5">
    <location>
        <begin position="693"/>
        <end position="704"/>
    </location>
</feature>
<feature type="compositionally biased region" description="Low complexity" evidence="5">
    <location>
        <begin position="207"/>
        <end position="227"/>
    </location>
</feature>
<dbReference type="HOGENOM" id="CLU_270547_0_0_1"/>
<dbReference type="STRING" id="7217.B3MNX0"/>
<protein>
    <submittedName>
        <fullName evidence="8">Uncharacterized protein, isoform B</fullName>
    </submittedName>
</protein>
<dbReference type="OrthoDB" id="2162691at2759"/>
<evidence type="ECO:0000256" key="5">
    <source>
        <dbReference type="SAM" id="MobiDB-lite"/>
    </source>
</evidence>
<dbReference type="CDD" id="cd13220">
    <property type="entry name" value="PH-GRAM_GRAMDC"/>
    <property type="match status" value="1"/>
</dbReference>
<keyword evidence="3 6" id="KW-1133">Transmembrane helix</keyword>
<dbReference type="PANTHER" id="PTHR23319">
    <property type="entry name" value="GRAM DOMAIN CONTAINING 1B, ISOFORM E"/>
    <property type="match status" value="1"/>
</dbReference>
<dbReference type="FunCoup" id="B3MNX0">
    <property type="interactions" value="505"/>
</dbReference>
<feature type="compositionally biased region" description="Basic and acidic residues" evidence="5">
    <location>
        <begin position="181"/>
        <end position="205"/>
    </location>
</feature>
<comment type="subcellular location">
    <subcellularLocation>
        <location evidence="1">Membrane</location>
        <topology evidence="1">Single-pass membrane protein</topology>
    </subcellularLocation>
</comment>
<feature type="compositionally biased region" description="Low complexity" evidence="5">
    <location>
        <begin position="1"/>
        <end position="39"/>
    </location>
</feature>
<dbReference type="InParanoid" id="B3MNX0"/>
<proteinExistence type="predicted"/>
<feature type="compositionally biased region" description="Low complexity" evidence="5">
    <location>
        <begin position="281"/>
        <end position="293"/>
    </location>
</feature>
<dbReference type="GO" id="GO:0005789">
    <property type="term" value="C:endoplasmic reticulum membrane"/>
    <property type="evidence" value="ECO:0007669"/>
    <property type="project" value="UniProtKB-ARBA"/>
</dbReference>
<feature type="compositionally biased region" description="Low complexity" evidence="5">
    <location>
        <begin position="600"/>
        <end position="626"/>
    </location>
</feature>
<feature type="compositionally biased region" description="Basic and acidic residues" evidence="5">
    <location>
        <begin position="407"/>
        <end position="416"/>
    </location>
</feature>
<dbReference type="EMBL" id="CH902620">
    <property type="protein sequence ID" value="EDV32157.2"/>
    <property type="molecule type" value="Genomic_DNA"/>
</dbReference>
<evidence type="ECO:0000256" key="2">
    <source>
        <dbReference type="ARBA" id="ARBA00022692"/>
    </source>
</evidence>
<dbReference type="Gene3D" id="2.30.29.30">
    <property type="entry name" value="Pleckstrin-homology domain (PH domain)/Phosphotyrosine-binding domain (PTB)"/>
    <property type="match status" value="1"/>
</dbReference>
<evidence type="ECO:0000256" key="6">
    <source>
        <dbReference type="SAM" id="Phobius"/>
    </source>
</evidence>
<feature type="compositionally biased region" description="Polar residues" evidence="5">
    <location>
        <begin position="247"/>
        <end position="262"/>
    </location>
</feature>
<dbReference type="GO" id="GO:0032366">
    <property type="term" value="P:intracellular sterol transport"/>
    <property type="evidence" value="ECO:0007669"/>
    <property type="project" value="TreeGrafter"/>
</dbReference>
<feature type="domain" description="VASt" evidence="7">
    <location>
        <begin position="835"/>
        <end position="999"/>
    </location>
</feature>
<dbReference type="InterPro" id="IPR011993">
    <property type="entry name" value="PH-like_dom_sf"/>
</dbReference>
<evidence type="ECO:0000256" key="3">
    <source>
        <dbReference type="ARBA" id="ARBA00022989"/>
    </source>
</evidence>
<feature type="compositionally biased region" description="Basic and acidic residues" evidence="5">
    <location>
        <begin position="367"/>
        <end position="383"/>
    </location>
</feature>
<evidence type="ECO:0000313" key="8">
    <source>
        <dbReference type="EMBL" id="EDV32157.2"/>
    </source>
</evidence>
<feature type="compositionally biased region" description="Low complexity" evidence="5">
    <location>
        <begin position="758"/>
        <end position="778"/>
    </location>
</feature>
<feature type="compositionally biased region" description="Basic residues" evidence="5">
    <location>
        <begin position="1119"/>
        <end position="1135"/>
    </location>
</feature>
<dbReference type="SMR" id="B3MNX0"/>
<evidence type="ECO:0000256" key="4">
    <source>
        <dbReference type="ARBA" id="ARBA00023136"/>
    </source>
</evidence>
<dbReference type="PROSITE" id="PS51778">
    <property type="entry name" value="VAST"/>
    <property type="match status" value="1"/>
</dbReference>
<feature type="compositionally biased region" description="Low complexity" evidence="5">
    <location>
        <begin position="647"/>
        <end position="662"/>
    </location>
</feature>
<dbReference type="InterPro" id="IPR004182">
    <property type="entry name" value="GRAM"/>
</dbReference>
<feature type="compositionally biased region" description="Low complexity" evidence="5">
    <location>
        <begin position="237"/>
        <end position="246"/>
    </location>
</feature>
<feature type="compositionally biased region" description="Polar residues" evidence="5">
    <location>
        <begin position="294"/>
        <end position="329"/>
    </location>
</feature>
<dbReference type="GO" id="GO:0032934">
    <property type="term" value="F:sterol binding"/>
    <property type="evidence" value="ECO:0007669"/>
    <property type="project" value="TreeGrafter"/>
</dbReference>
<evidence type="ECO:0000259" key="7">
    <source>
        <dbReference type="PROSITE" id="PS51778"/>
    </source>
</evidence>
<feature type="compositionally biased region" description="Basic residues" evidence="5">
    <location>
        <begin position="1197"/>
        <end position="1222"/>
    </location>
</feature>
<dbReference type="InterPro" id="IPR051482">
    <property type="entry name" value="Cholesterol_transport"/>
</dbReference>
<feature type="region of interest" description="Disordered" evidence="5">
    <location>
        <begin position="78"/>
        <end position="416"/>
    </location>
</feature>
<evidence type="ECO:0000256" key="1">
    <source>
        <dbReference type="ARBA" id="ARBA00004167"/>
    </source>
</evidence>
<dbReference type="GO" id="GO:0120015">
    <property type="term" value="F:sterol transfer activity"/>
    <property type="evidence" value="ECO:0007669"/>
    <property type="project" value="TreeGrafter"/>
</dbReference>
<dbReference type="FunFam" id="2.30.29.30:FF:000008">
    <property type="entry name" value="GRAM domain containing 1B"/>
    <property type="match status" value="1"/>
</dbReference>
<organism evidence="8 9">
    <name type="scientific">Drosophila ananassae</name>
    <name type="common">Fruit fly</name>
    <dbReference type="NCBI Taxonomy" id="7217"/>
    <lineage>
        <taxon>Eukaryota</taxon>
        <taxon>Metazoa</taxon>
        <taxon>Ecdysozoa</taxon>
        <taxon>Arthropoda</taxon>
        <taxon>Hexapoda</taxon>
        <taxon>Insecta</taxon>
        <taxon>Pterygota</taxon>
        <taxon>Neoptera</taxon>
        <taxon>Endopterygota</taxon>
        <taxon>Diptera</taxon>
        <taxon>Brachycera</taxon>
        <taxon>Muscomorpha</taxon>
        <taxon>Ephydroidea</taxon>
        <taxon>Drosophilidae</taxon>
        <taxon>Drosophila</taxon>
        <taxon>Sophophora</taxon>
    </lineage>
</organism>
<dbReference type="Pfam" id="PF02893">
    <property type="entry name" value="GRAM"/>
    <property type="match status" value="1"/>
</dbReference>
<feature type="compositionally biased region" description="Polar residues" evidence="5">
    <location>
        <begin position="396"/>
        <end position="406"/>
    </location>
</feature>